<evidence type="ECO:0000313" key="16">
    <source>
        <dbReference type="EMBL" id="SFV83509.1"/>
    </source>
</evidence>
<organism evidence="16">
    <name type="scientific">hydrothermal vent metagenome</name>
    <dbReference type="NCBI Taxonomy" id="652676"/>
    <lineage>
        <taxon>unclassified sequences</taxon>
        <taxon>metagenomes</taxon>
        <taxon>ecological metagenomes</taxon>
    </lineage>
</organism>
<dbReference type="GO" id="GO:0005524">
    <property type="term" value="F:ATP binding"/>
    <property type="evidence" value="ECO:0007669"/>
    <property type="project" value="UniProtKB-KW"/>
</dbReference>
<evidence type="ECO:0000256" key="8">
    <source>
        <dbReference type="ARBA" id="ARBA00023125"/>
    </source>
</evidence>
<accession>A0A1W1DPQ9</accession>
<evidence type="ECO:0000256" key="7">
    <source>
        <dbReference type="ARBA" id="ARBA00022840"/>
    </source>
</evidence>
<dbReference type="PROSITE" id="PS51198">
    <property type="entry name" value="UVRD_HELICASE_ATP_BIND"/>
    <property type="match status" value="1"/>
</dbReference>
<keyword evidence="10" id="KW-0413">Isomerase</keyword>
<dbReference type="PROSITE" id="PS51217">
    <property type="entry name" value="UVRD_HELICASE_CTER"/>
    <property type="match status" value="1"/>
</dbReference>
<dbReference type="InterPro" id="IPR011604">
    <property type="entry name" value="PDDEXK-like_dom_sf"/>
</dbReference>
<dbReference type="EC" id="5.6.2.4" evidence="12"/>
<feature type="domain" description="UvrD-like helicase ATP-binding" evidence="14">
    <location>
        <begin position="1"/>
        <end position="472"/>
    </location>
</feature>
<evidence type="ECO:0000259" key="14">
    <source>
        <dbReference type="PROSITE" id="PS51198"/>
    </source>
</evidence>
<dbReference type="GO" id="GO:0033202">
    <property type="term" value="C:DNA helicase complex"/>
    <property type="evidence" value="ECO:0007669"/>
    <property type="project" value="TreeGrafter"/>
</dbReference>
<keyword evidence="7" id="KW-0067">ATP-binding</keyword>
<dbReference type="SUPFAM" id="SSF52540">
    <property type="entry name" value="P-loop containing nucleoside triphosphate hydrolases"/>
    <property type="match status" value="1"/>
</dbReference>
<dbReference type="GO" id="GO:0000725">
    <property type="term" value="P:recombinational repair"/>
    <property type="evidence" value="ECO:0007669"/>
    <property type="project" value="TreeGrafter"/>
</dbReference>
<dbReference type="Pfam" id="PF00580">
    <property type="entry name" value="UvrD-helicase"/>
    <property type="match status" value="1"/>
</dbReference>
<reference evidence="16" key="1">
    <citation type="submission" date="2016-10" db="EMBL/GenBank/DDBJ databases">
        <authorList>
            <person name="de Groot N.N."/>
        </authorList>
    </citation>
    <scope>NUCLEOTIDE SEQUENCE</scope>
</reference>
<dbReference type="GO" id="GO:0004527">
    <property type="term" value="F:exonuclease activity"/>
    <property type="evidence" value="ECO:0007669"/>
    <property type="project" value="UniProtKB-KW"/>
</dbReference>
<dbReference type="InterPro" id="IPR000212">
    <property type="entry name" value="DNA_helicase_UvrD/REP"/>
</dbReference>
<evidence type="ECO:0000256" key="5">
    <source>
        <dbReference type="ARBA" id="ARBA00022806"/>
    </source>
</evidence>
<dbReference type="GO" id="GO:0005829">
    <property type="term" value="C:cytosol"/>
    <property type="evidence" value="ECO:0007669"/>
    <property type="project" value="TreeGrafter"/>
</dbReference>
<evidence type="ECO:0000256" key="6">
    <source>
        <dbReference type="ARBA" id="ARBA00022839"/>
    </source>
</evidence>
<keyword evidence="9" id="KW-0234">DNA repair</keyword>
<feature type="domain" description="UvrD-like helicase C-terminal" evidence="15">
    <location>
        <begin position="484"/>
        <end position="744"/>
    </location>
</feature>
<dbReference type="GO" id="GO:0016887">
    <property type="term" value="F:ATP hydrolysis activity"/>
    <property type="evidence" value="ECO:0007669"/>
    <property type="project" value="RHEA"/>
</dbReference>
<dbReference type="AlphaFoldDB" id="A0A1W1DPQ9"/>
<keyword evidence="2" id="KW-0547">Nucleotide-binding</keyword>
<dbReference type="EMBL" id="FPHW01000025">
    <property type="protein sequence ID" value="SFV83509.1"/>
    <property type="molecule type" value="Genomic_DNA"/>
</dbReference>
<keyword evidence="5 16" id="KW-0347">Helicase</keyword>
<evidence type="ECO:0000256" key="13">
    <source>
        <dbReference type="ARBA" id="ARBA00048988"/>
    </source>
</evidence>
<evidence type="ECO:0000256" key="2">
    <source>
        <dbReference type="ARBA" id="ARBA00022741"/>
    </source>
</evidence>
<dbReference type="InterPro" id="IPR027417">
    <property type="entry name" value="P-loop_NTPase"/>
</dbReference>
<evidence type="ECO:0000256" key="3">
    <source>
        <dbReference type="ARBA" id="ARBA00022763"/>
    </source>
</evidence>
<dbReference type="Gene3D" id="3.40.50.300">
    <property type="entry name" value="P-loop containing nucleotide triphosphate hydrolases"/>
    <property type="match status" value="4"/>
</dbReference>
<dbReference type="PANTHER" id="PTHR11070">
    <property type="entry name" value="UVRD / RECB / PCRA DNA HELICASE FAMILY MEMBER"/>
    <property type="match status" value="1"/>
</dbReference>
<dbReference type="GO" id="GO:0003677">
    <property type="term" value="F:DNA binding"/>
    <property type="evidence" value="ECO:0007669"/>
    <property type="project" value="UniProtKB-KW"/>
</dbReference>
<keyword evidence="8" id="KW-0238">DNA-binding</keyword>
<keyword evidence="1" id="KW-0540">Nuclease</keyword>
<dbReference type="InterPro" id="IPR014016">
    <property type="entry name" value="UvrD-like_ATP-bd"/>
</dbReference>
<keyword evidence="4 16" id="KW-0378">Hydrolase</keyword>
<evidence type="ECO:0000256" key="11">
    <source>
        <dbReference type="ARBA" id="ARBA00034617"/>
    </source>
</evidence>
<dbReference type="InterPro" id="IPR014017">
    <property type="entry name" value="DNA_helicase_UvrD-like_C"/>
</dbReference>
<dbReference type="Pfam" id="PF13361">
    <property type="entry name" value="UvrD_C"/>
    <property type="match status" value="2"/>
</dbReference>
<comment type="catalytic activity">
    <reaction evidence="11">
        <text>Couples ATP hydrolysis with the unwinding of duplex DNA by translocating in the 3'-5' direction.</text>
        <dbReference type="EC" id="5.6.2.4"/>
    </reaction>
</comment>
<dbReference type="GO" id="GO:0043138">
    <property type="term" value="F:3'-5' DNA helicase activity"/>
    <property type="evidence" value="ECO:0007669"/>
    <property type="project" value="UniProtKB-EC"/>
</dbReference>
<proteinExistence type="predicted"/>
<evidence type="ECO:0000256" key="4">
    <source>
        <dbReference type="ARBA" id="ARBA00022801"/>
    </source>
</evidence>
<keyword evidence="3" id="KW-0227">DNA damage</keyword>
<comment type="catalytic activity">
    <reaction evidence="13">
        <text>ATP + H2O = ADP + phosphate + H(+)</text>
        <dbReference type="Rhea" id="RHEA:13065"/>
        <dbReference type="ChEBI" id="CHEBI:15377"/>
        <dbReference type="ChEBI" id="CHEBI:15378"/>
        <dbReference type="ChEBI" id="CHEBI:30616"/>
        <dbReference type="ChEBI" id="CHEBI:43474"/>
        <dbReference type="ChEBI" id="CHEBI:456216"/>
        <dbReference type="EC" id="5.6.2.4"/>
    </reaction>
</comment>
<sequence length="1059" mass="121217">MNDQAQRDEALDITQSYIVQAPAGSGKTELLTQRYLKLLSTCSDPENVIAMTFTNKAVDELTERVLSSLKSTNRSRPRESHKQITYDLALDVMGRSNDRGWQLLQNPKRLKISTIDGLSSLITSRYPLRSQLVPPRIMAQNWERGRAYKQAAIQTLLMIDDMQHGKSISTLLLYLDNNVEKFYRLIMQMLSKRDQWLTRLYRGDALDPDVLKVSAEKIVVQHLIRLEKIAKQHLSSQFFALMSSSAKHEYGQVQSLPGHEVSDLTRWQSVQSLCLTKGGLWRKSLNKNNGFPVELKTQKNELIDLLRSLSERESLREALHQVTQLPDVDFSKAQTHTLAIIAQVLKLCVAQLSLYFEHEQAYDFIEVALLANQALDDRSSISDIALFLDYKVQHLLIDEFQDTSTSQFNAIEKLIKNWQVGDGKTLFLVGDPMQSIYRFRESQVGLFLQVKAQGIASIKPTSLVLSTNFRSSQSIVEGNNKFFQYIFPTNEDIYQGAISYSPSNSASDVVNNQAIVFHPFAYDQFQLEAETVLNIVKSSLTDKPTSEVAVLVRNRSHLREIAQLFKQHNIHFESLKTTPLKDHLLTRDLFSLARALMHLGDKLAWLSVLRSPWCGLLLEDLLVLSKNDESIIYEQLADADVLNKLSKDGQKRAQHVYHCLQDVLDNQGRFNFVELLTYAIDQLGITQSLSLPESMIRDQFLQIIDDCEQQQFLNVETIEVALEDFYAPSEKAVVKLMTIHQSKGLEFDTVIIPGLGRTPRHDDSPIMHMREFADQSLLLAPIKSALDTDESNTYSYLKFIEAQQNKFETMRLLYVAMTRAKNNLHLLGAVNQSHQATSKSLLALLITFYQGEFDQLQTPEVQTSPLKPDVPQLQRVEQIETPTNKPREQGEVLEYQQNFERLFKSLLGTLVHQYYEHVLFEPSAESIAARLIEIGTSPSDLDEWVAFVLRLLSNTKQDPQFNWLFKDRPSTLTEAEFVTHEHTIVIDRMFIDDNILWIIDFKTAEPAQGESLTQFISRQQSQHAKQLFFYKETLNEIYDNDIKCALYCPVVSQLIEIKH</sequence>
<dbReference type="Gene3D" id="3.90.320.10">
    <property type="match status" value="1"/>
</dbReference>
<evidence type="ECO:0000259" key="15">
    <source>
        <dbReference type="PROSITE" id="PS51217"/>
    </source>
</evidence>
<dbReference type="PANTHER" id="PTHR11070:SF2">
    <property type="entry name" value="ATP-DEPENDENT DNA HELICASE SRS2"/>
    <property type="match status" value="1"/>
</dbReference>
<evidence type="ECO:0000256" key="10">
    <source>
        <dbReference type="ARBA" id="ARBA00023235"/>
    </source>
</evidence>
<evidence type="ECO:0000256" key="9">
    <source>
        <dbReference type="ARBA" id="ARBA00023204"/>
    </source>
</evidence>
<keyword evidence="6" id="KW-0269">Exonuclease</keyword>
<evidence type="ECO:0000256" key="1">
    <source>
        <dbReference type="ARBA" id="ARBA00022722"/>
    </source>
</evidence>
<gene>
    <name evidence="16" type="ORF">MNB_SUP05-7-1123</name>
</gene>
<protein>
    <recommendedName>
        <fullName evidence="12">DNA 3'-5' helicase</fullName>
        <ecNumber evidence="12">5.6.2.4</ecNumber>
    </recommendedName>
</protein>
<name>A0A1W1DPQ9_9ZZZZ</name>
<evidence type="ECO:0000256" key="12">
    <source>
        <dbReference type="ARBA" id="ARBA00034808"/>
    </source>
</evidence>